<dbReference type="Gene3D" id="3.40.390.10">
    <property type="entry name" value="Collagenase (Catalytic Domain)"/>
    <property type="match status" value="1"/>
</dbReference>
<evidence type="ECO:0000256" key="1">
    <source>
        <dbReference type="SAM" id="MobiDB-lite"/>
    </source>
</evidence>
<gene>
    <name evidence="2" type="primary">mtfA</name>
    <name evidence="2" type="ORF">KBTEX_01021</name>
</gene>
<dbReference type="PANTHER" id="PTHR30164:SF2">
    <property type="entry name" value="PROTEIN MTFA"/>
    <property type="match status" value="1"/>
</dbReference>
<dbReference type="PANTHER" id="PTHR30164">
    <property type="entry name" value="MTFA PEPTIDASE"/>
    <property type="match status" value="1"/>
</dbReference>
<dbReference type="Pfam" id="PF06167">
    <property type="entry name" value="Peptidase_M90"/>
    <property type="match status" value="1"/>
</dbReference>
<dbReference type="SUPFAM" id="SSF55486">
    <property type="entry name" value="Metalloproteases ('zincins'), catalytic domain"/>
    <property type="match status" value="1"/>
</dbReference>
<dbReference type="EMBL" id="MN079087">
    <property type="protein sequence ID" value="QEA04713.1"/>
    <property type="molecule type" value="Genomic_DNA"/>
</dbReference>
<dbReference type="InterPro" id="IPR042252">
    <property type="entry name" value="MtfA_N"/>
</dbReference>
<dbReference type="CDD" id="cd20169">
    <property type="entry name" value="Peptidase_M90_mtfA"/>
    <property type="match status" value="1"/>
</dbReference>
<proteinExistence type="predicted"/>
<dbReference type="InterPro" id="IPR010384">
    <property type="entry name" value="MtfA_fam"/>
</dbReference>
<name>A0A5B8R9M9_9ZZZZ</name>
<dbReference type="Gene3D" id="1.10.472.150">
    <property type="entry name" value="Glucose-regulated metallo-peptidase M90, N-terminal domain"/>
    <property type="match status" value="1"/>
</dbReference>
<dbReference type="GO" id="GO:0004177">
    <property type="term" value="F:aminopeptidase activity"/>
    <property type="evidence" value="ECO:0007669"/>
    <property type="project" value="TreeGrafter"/>
</dbReference>
<dbReference type="InterPro" id="IPR024079">
    <property type="entry name" value="MetalloPept_cat_dom_sf"/>
</dbReference>
<feature type="region of interest" description="Disordered" evidence="1">
    <location>
        <begin position="254"/>
        <end position="276"/>
    </location>
</feature>
<sequence>MIARVLRGWWRGRQLRRYAVDDALWRRATHSDSVLAGLDAGERVRLRELATLFLARKRFYAAGGGEFVPEQAVRIAALAAVPVLGLDIDWYRGWQSVIVYPSGFLARHREMDEAGVVHDEARALAGEAWDNGPVILSWSDVEAGGRRDGWNVVLHELAHKLDMLNGEANGMPPLHRGMDRRAWTRAFTEAFEAINAAVEAGRDPGIDDYAATDPAECFAVFSETFLEMPEVVAAHFPAVHEQLAAFYRRTPAEAHAGHGPAGHHGGRSGSRHGESR</sequence>
<evidence type="ECO:0000313" key="2">
    <source>
        <dbReference type="EMBL" id="QEA04713.1"/>
    </source>
</evidence>
<organism evidence="2">
    <name type="scientific">uncultured organism</name>
    <dbReference type="NCBI Taxonomy" id="155900"/>
    <lineage>
        <taxon>unclassified sequences</taxon>
        <taxon>environmental samples</taxon>
    </lineage>
</organism>
<dbReference type="AlphaFoldDB" id="A0A5B8R9M9"/>
<reference evidence="2" key="1">
    <citation type="submission" date="2019-06" db="EMBL/GenBank/DDBJ databases">
        <authorList>
            <person name="Murdoch R.W."/>
            <person name="Fathepure B."/>
        </authorList>
    </citation>
    <scope>NUCLEOTIDE SEQUENCE</scope>
</reference>
<accession>A0A5B8R9M9</accession>
<dbReference type="GO" id="GO:0008237">
    <property type="term" value="F:metallopeptidase activity"/>
    <property type="evidence" value="ECO:0007669"/>
    <property type="project" value="InterPro"/>
</dbReference>
<protein>
    <submittedName>
        <fullName evidence="2">Protein MtfA</fullName>
    </submittedName>
</protein>